<comment type="similarity">
    <text evidence="1 2">Belongs to the UPF0235 family.</text>
</comment>
<proteinExistence type="inferred from homology"/>
<sequence length="95" mass="10458">MSAVAWDGCDLVLHVYIQPKASRDKLVGLHGNEFKIAITAPPVDGKANAHLIKYLAKVCKVAKSQVCIEKGELGRHKQIRVIDPVLTPNEFQTLL</sequence>
<dbReference type="EMBL" id="JAKRRY010000026">
    <property type="protein sequence ID" value="MCW8347825.1"/>
    <property type="molecule type" value="Genomic_DNA"/>
</dbReference>
<dbReference type="NCBIfam" id="TIGR00251">
    <property type="entry name" value="DUF167 family protein"/>
    <property type="match status" value="1"/>
</dbReference>
<evidence type="ECO:0000256" key="2">
    <source>
        <dbReference type="HAMAP-Rule" id="MF_00634"/>
    </source>
</evidence>
<dbReference type="InterPro" id="IPR036591">
    <property type="entry name" value="YggU-like_sf"/>
</dbReference>
<keyword evidence="4" id="KW-1185">Reference proteome</keyword>
<accession>A0A9X3HXK3</accession>
<evidence type="ECO:0000256" key="1">
    <source>
        <dbReference type="ARBA" id="ARBA00010364"/>
    </source>
</evidence>
<organism evidence="3 4">
    <name type="scientific">Vibrio qingdaonensis</name>
    <dbReference type="NCBI Taxonomy" id="2829491"/>
    <lineage>
        <taxon>Bacteria</taxon>
        <taxon>Pseudomonadati</taxon>
        <taxon>Pseudomonadota</taxon>
        <taxon>Gammaproteobacteria</taxon>
        <taxon>Vibrionales</taxon>
        <taxon>Vibrionaceae</taxon>
        <taxon>Vibrio</taxon>
    </lineage>
</organism>
<dbReference type="PANTHER" id="PTHR13420">
    <property type="entry name" value="UPF0235 PROTEIN C15ORF40"/>
    <property type="match status" value="1"/>
</dbReference>
<dbReference type="Gene3D" id="3.30.1200.10">
    <property type="entry name" value="YggU-like"/>
    <property type="match status" value="1"/>
</dbReference>
<dbReference type="Pfam" id="PF02594">
    <property type="entry name" value="DUF167"/>
    <property type="match status" value="1"/>
</dbReference>
<dbReference type="AlphaFoldDB" id="A0A9X3HXK3"/>
<evidence type="ECO:0000313" key="3">
    <source>
        <dbReference type="EMBL" id="MCW8347825.1"/>
    </source>
</evidence>
<dbReference type="InterPro" id="IPR003746">
    <property type="entry name" value="DUF167"/>
</dbReference>
<dbReference type="NCBIfam" id="NF003466">
    <property type="entry name" value="PRK05090.1"/>
    <property type="match status" value="1"/>
</dbReference>
<dbReference type="RefSeq" id="WP_265676365.1">
    <property type="nucleotide sequence ID" value="NZ_JAKRRY010000026.1"/>
</dbReference>
<dbReference type="GO" id="GO:0005737">
    <property type="term" value="C:cytoplasm"/>
    <property type="evidence" value="ECO:0007669"/>
    <property type="project" value="TreeGrafter"/>
</dbReference>
<reference evidence="3" key="1">
    <citation type="submission" date="2022-02" db="EMBL/GenBank/DDBJ databases">
        <title>Vibrio sp. nov, a new bacterium isolated from seawater.</title>
        <authorList>
            <person name="Yuan Y."/>
        </authorList>
    </citation>
    <scope>NUCLEOTIDE SEQUENCE</scope>
    <source>
        <strain evidence="3">ZSDZ65</strain>
    </source>
</reference>
<gene>
    <name evidence="3" type="primary">yggU</name>
    <name evidence="3" type="ORF">MD535_17680</name>
</gene>
<dbReference type="PANTHER" id="PTHR13420:SF7">
    <property type="entry name" value="UPF0235 PROTEIN C15ORF40"/>
    <property type="match status" value="1"/>
</dbReference>
<dbReference type="SMART" id="SM01152">
    <property type="entry name" value="DUF167"/>
    <property type="match status" value="1"/>
</dbReference>
<evidence type="ECO:0000313" key="4">
    <source>
        <dbReference type="Proteomes" id="UP001155587"/>
    </source>
</evidence>
<dbReference type="SUPFAM" id="SSF69786">
    <property type="entry name" value="YggU-like"/>
    <property type="match status" value="1"/>
</dbReference>
<dbReference type="Proteomes" id="UP001155587">
    <property type="component" value="Unassembled WGS sequence"/>
</dbReference>
<dbReference type="HAMAP" id="MF_00634">
    <property type="entry name" value="UPF0235"/>
    <property type="match status" value="1"/>
</dbReference>
<protein>
    <recommendedName>
        <fullName evidence="2">UPF0235 protein MD535_17680</fullName>
    </recommendedName>
</protein>
<comment type="caution">
    <text evidence="3">The sequence shown here is derived from an EMBL/GenBank/DDBJ whole genome shotgun (WGS) entry which is preliminary data.</text>
</comment>
<name>A0A9X3HXK3_9VIBR</name>